<comment type="caution">
    <text evidence="1">The sequence shown here is derived from an EMBL/GenBank/DDBJ whole genome shotgun (WGS) entry which is preliminary data.</text>
</comment>
<reference evidence="1" key="1">
    <citation type="submission" date="2023-05" db="EMBL/GenBank/DDBJ databases">
        <title>Nepenthes gracilis genome sequencing.</title>
        <authorList>
            <person name="Fukushima K."/>
        </authorList>
    </citation>
    <scope>NUCLEOTIDE SEQUENCE</scope>
    <source>
        <strain evidence="1">SING2019-196</strain>
    </source>
</reference>
<proteinExistence type="predicted"/>
<protein>
    <submittedName>
        <fullName evidence="1">Uncharacterized protein</fullName>
    </submittedName>
</protein>
<dbReference type="AlphaFoldDB" id="A0AAD3XFM9"/>
<evidence type="ECO:0000313" key="1">
    <source>
        <dbReference type="EMBL" id="GMH02925.1"/>
    </source>
</evidence>
<name>A0AAD3XFM9_NEPGR</name>
<sequence>MRLITLKNVGETQELMEKLQNRTRALSWMAQDDARDSEEHSGVRGRGKRGPVIPVVILVGMYTQLGEMIYRHQSN</sequence>
<evidence type="ECO:0000313" key="2">
    <source>
        <dbReference type="Proteomes" id="UP001279734"/>
    </source>
</evidence>
<accession>A0AAD3XFM9</accession>
<gene>
    <name evidence="1" type="ORF">Nepgr_004764</name>
</gene>
<dbReference type="EMBL" id="BSYO01000004">
    <property type="protein sequence ID" value="GMH02925.1"/>
    <property type="molecule type" value="Genomic_DNA"/>
</dbReference>
<organism evidence="1 2">
    <name type="scientific">Nepenthes gracilis</name>
    <name type="common">Slender pitcher plant</name>
    <dbReference type="NCBI Taxonomy" id="150966"/>
    <lineage>
        <taxon>Eukaryota</taxon>
        <taxon>Viridiplantae</taxon>
        <taxon>Streptophyta</taxon>
        <taxon>Embryophyta</taxon>
        <taxon>Tracheophyta</taxon>
        <taxon>Spermatophyta</taxon>
        <taxon>Magnoliopsida</taxon>
        <taxon>eudicotyledons</taxon>
        <taxon>Gunneridae</taxon>
        <taxon>Pentapetalae</taxon>
        <taxon>Caryophyllales</taxon>
        <taxon>Nepenthaceae</taxon>
        <taxon>Nepenthes</taxon>
    </lineage>
</organism>
<keyword evidence="2" id="KW-1185">Reference proteome</keyword>
<dbReference type="Proteomes" id="UP001279734">
    <property type="component" value="Unassembled WGS sequence"/>
</dbReference>